<keyword evidence="1" id="KW-0472">Membrane</keyword>
<feature type="transmembrane region" description="Helical" evidence="1">
    <location>
        <begin position="649"/>
        <end position="668"/>
    </location>
</feature>
<keyword evidence="1" id="KW-0812">Transmembrane</keyword>
<protein>
    <recommendedName>
        <fullName evidence="2">Aerotolerance regulator N-terminal domain-containing protein</fullName>
    </recommendedName>
</protein>
<feature type="transmembrane region" description="Helical" evidence="1">
    <location>
        <begin position="6"/>
        <end position="26"/>
    </location>
</feature>
<dbReference type="PANTHER" id="PTHR37464:SF1">
    <property type="entry name" value="BLL2463 PROTEIN"/>
    <property type="match status" value="1"/>
</dbReference>
<organism evidence="3 4">
    <name type="scientific">Pedobacter aquae</name>
    <dbReference type="NCBI Taxonomy" id="2605747"/>
    <lineage>
        <taxon>Bacteria</taxon>
        <taxon>Pseudomonadati</taxon>
        <taxon>Bacteroidota</taxon>
        <taxon>Sphingobacteriia</taxon>
        <taxon>Sphingobacteriales</taxon>
        <taxon>Sphingobacteriaceae</taxon>
        <taxon>Pedobacter</taxon>
    </lineage>
</organism>
<feature type="domain" description="Aerotolerance regulator N-terminal" evidence="2">
    <location>
        <begin position="1"/>
        <end position="76"/>
    </location>
</feature>
<keyword evidence="4" id="KW-1185">Reference proteome</keyword>
<dbReference type="Gene3D" id="3.40.50.410">
    <property type="entry name" value="von Willebrand factor, type A domain"/>
    <property type="match status" value="1"/>
</dbReference>
<accession>A0A5C0VHW1</accession>
<proteinExistence type="predicted"/>
<feature type="transmembrane region" description="Helical" evidence="1">
    <location>
        <begin position="57"/>
        <end position="78"/>
    </location>
</feature>
<dbReference type="InterPro" id="IPR024163">
    <property type="entry name" value="Aerotolerance_reg_N"/>
</dbReference>
<dbReference type="InterPro" id="IPR011933">
    <property type="entry name" value="Double_TM_dom"/>
</dbReference>
<reference evidence="3 4" key="1">
    <citation type="submission" date="2019-08" db="EMBL/GenBank/DDBJ databases">
        <title>Pedobacter sp. nov., isolated from Han river, South Korea.</title>
        <authorList>
            <person name="Lee D.-H."/>
            <person name="Kim Y.-S."/>
            <person name="Hwang E.-M."/>
            <person name="Le Tran T.C."/>
            <person name="Cha C.-J."/>
        </authorList>
    </citation>
    <scope>NUCLEOTIDE SEQUENCE [LARGE SCALE GENOMIC DNA]</scope>
    <source>
        <strain evidence="3 4">CJ43</strain>
    </source>
</reference>
<evidence type="ECO:0000313" key="3">
    <source>
        <dbReference type="EMBL" id="QEK51433.1"/>
    </source>
</evidence>
<dbReference type="KEGG" id="pej:FYC62_06960"/>
<evidence type="ECO:0000313" key="4">
    <source>
        <dbReference type="Proteomes" id="UP000323653"/>
    </source>
</evidence>
<dbReference type="PANTHER" id="PTHR37464">
    <property type="entry name" value="BLL2463 PROTEIN"/>
    <property type="match status" value="1"/>
</dbReference>
<dbReference type="RefSeq" id="WP_149074440.1">
    <property type="nucleotide sequence ID" value="NZ_CP043329.1"/>
</dbReference>
<dbReference type="SUPFAM" id="SSF52317">
    <property type="entry name" value="Class I glutamine amidotransferase-like"/>
    <property type="match status" value="1"/>
</dbReference>
<dbReference type="NCBIfam" id="TIGR02226">
    <property type="entry name" value="two_anch"/>
    <property type="match status" value="1"/>
</dbReference>
<dbReference type="InterPro" id="IPR036465">
    <property type="entry name" value="vWFA_dom_sf"/>
</dbReference>
<dbReference type="EMBL" id="CP043329">
    <property type="protein sequence ID" value="QEK51433.1"/>
    <property type="molecule type" value="Genomic_DNA"/>
</dbReference>
<keyword evidence="1" id="KW-1133">Transmembrane helix</keyword>
<dbReference type="InterPro" id="IPR029062">
    <property type="entry name" value="Class_I_gatase-like"/>
</dbReference>
<gene>
    <name evidence="3" type="ORF">FYC62_06960</name>
</gene>
<sequence>MKFYYPEFLFGLLLIAIPVIIHLFNFRKFKKVYFSNTSFLKDIQQQTSSRRNIKERLILLSRILAITFLVLAFAKPYVPEENTFSASQNHLLSIYIDNSYSMEAVNQDGRLLDEAKRKAKEIVATYGLTDKFQLLSNDFNGSQNRLLDKEAFLEALDAIEISARTYDYQQVLNQQERFFNTNNGYQKHAYLVSDFQQQGNLQLQKDSTAKYHLIKLKANSLPNVAVDSVWFISPLHRPQSKEQLVVRVKNYSDKSLADVSLTLKINNQIKAIGKVAIAPRESSLDTLTFSGLNNGWQKGELRVKDYPMVFDDALFFAFQVKKELPITIINQMIEANAIASAFETDSFFKVQSIGESQINYSDLKQQHLIVLHNLKRVSEGLSQQMITYLKNGGNLSVFLPLEADLTSYTNFLKAAGANYPVRYQKDSVMAASLNLKHPVFENVFENIPQQIDLPKTSGYYQLSNVTKTNKQNLMEVDAGLPLLQAYQLGKGNLYLSAITLDPKVSNFTNHGLFLPLLFKMALLKRQEQTLFYILGMQETALINDVDLATSEVLTLKSAKQEIIPELRNNQAGTVIFFADQVKAQGFYDLYKKDKLIAVLAFNQSRKESDLSYASDADLNNSFGKNTEIIEAGTSSIANQIKEVKLGASLWKLCIILVLIFLALEMLLIKYFKIQANKTAIN</sequence>
<dbReference type="Pfam" id="PF07584">
    <property type="entry name" value="BatA"/>
    <property type="match status" value="1"/>
</dbReference>
<dbReference type="AlphaFoldDB" id="A0A5C0VHW1"/>
<dbReference type="Proteomes" id="UP000323653">
    <property type="component" value="Chromosome"/>
</dbReference>
<evidence type="ECO:0000259" key="2">
    <source>
        <dbReference type="Pfam" id="PF07584"/>
    </source>
</evidence>
<evidence type="ECO:0000256" key="1">
    <source>
        <dbReference type="SAM" id="Phobius"/>
    </source>
</evidence>
<name>A0A5C0VHW1_9SPHI</name>